<name>A0A699YH87_HAELA</name>
<dbReference type="Proteomes" id="UP000485058">
    <property type="component" value="Unassembled WGS sequence"/>
</dbReference>
<keyword evidence="3" id="KW-1185">Reference proteome</keyword>
<feature type="non-terminal residue" evidence="2">
    <location>
        <position position="1"/>
    </location>
</feature>
<reference evidence="2 3" key="1">
    <citation type="submission" date="2020-02" db="EMBL/GenBank/DDBJ databases">
        <title>Draft genome sequence of Haematococcus lacustris strain NIES-144.</title>
        <authorList>
            <person name="Morimoto D."/>
            <person name="Nakagawa S."/>
            <person name="Yoshida T."/>
            <person name="Sawayama S."/>
        </authorList>
    </citation>
    <scope>NUCLEOTIDE SEQUENCE [LARGE SCALE GENOMIC DNA]</scope>
    <source>
        <strain evidence="2 3">NIES-144</strain>
    </source>
</reference>
<evidence type="ECO:0000313" key="3">
    <source>
        <dbReference type="Proteomes" id="UP000485058"/>
    </source>
</evidence>
<organism evidence="2 3">
    <name type="scientific">Haematococcus lacustris</name>
    <name type="common">Green alga</name>
    <name type="synonym">Haematococcus pluvialis</name>
    <dbReference type="NCBI Taxonomy" id="44745"/>
    <lineage>
        <taxon>Eukaryota</taxon>
        <taxon>Viridiplantae</taxon>
        <taxon>Chlorophyta</taxon>
        <taxon>core chlorophytes</taxon>
        <taxon>Chlorophyceae</taxon>
        <taxon>CS clade</taxon>
        <taxon>Chlamydomonadales</taxon>
        <taxon>Haematococcaceae</taxon>
        <taxon>Haematococcus</taxon>
    </lineage>
</organism>
<evidence type="ECO:0000313" key="2">
    <source>
        <dbReference type="EMBL" id="GFH08811.1"/>
    </source>
</evidence>
<protein>
    <submittedName>
        <fullName evidence="2">Uncharacterized protein</fullName>
    </submittedName>
</protein>
<dbReference type="AlphaFoldDB" id="A0A699YH87"/>
<dbReference type="EMBL" id="BLLF01000186">
    <property type="protein sequence ID" value="GFH08811.1"/>
    <property type="molecule type" value="Genomic_DNA"/>
</dbReference>
<comment type="caution">
    <text evidence="2">The sequence shown here is derived from an EMBL/GenBank/DDBJ whole genome shotgun (WGS) entry which is preliminary data.</text>
</comment>
<evidence type="ECO:0000256" key="1">
    <source>
        <dbReference type="SAM" id="MobiDB-lite"/>
    </source>
</evidence>
<proteinExistence type="predicted"/>
<feature type="region of interest" description="Disordered" evidence="1">
    <location>
        <begin position="28"/>
        <end position="54"/>
    </location>
</feature>
<sequence>MGSGNSQVLVRSTLPGFRYSSLDAAAQQEPSMQSLSQQIQHRLLQPGHPQEREE</sequence>
<feature type="compositionally biased region" description="Polar residues" evidence="1">
    <location>
        <begin position="28"/>
        <end position="40"/>
    </location>
</feature>
<gene>
    <name evidence="2" type="ORF">HaLaN_03838</name>
</gene>
<accession>A0A699YH87</accession>